<dbReference type="EMBL" id="WOBO01000004">
    <property type="protein sequence ID" value="MUK44307.1"/>
    <property type="molecule type" value="Genomic_DNA"/>
</dbReference>
<protein>
    <submittedName>
        <fullName evidence="3">CcoQ/FixQ family Cbb3-type cytochrome c oxidase assembly chaperone</fullName>
    </submittedName>
    <submittedName>
        <fullName evidence="2">Cytochrome-c oxidase</fullName>
    </submittedName>
</protein>
<dbReference type="AlphaFoldDB" id="A0A1B9PBS4"/>
<evidence type="ECO:0000313" key="5">
    <source>
        <dbReference type="Proteomes" id="UP000321787"/>
    </source>
</evidence>
<reference evidence="2 5" key="1">
    <citation type="submission" date="2019-07" db="EMBL/GenBank/DDBJ databases">
        <title>Whole genome shotgun sequence of Aliivibrio fischeri NBRC 101058.</title>
        <authorList>
            <person name="Hosoyama A."/>
            <person name="Uohara A."/>
            <person name="Ohji S."/>
            <person name="Ichikawa N."/>
        </authorList>
    </citation>
    <scope>NUCLEOTIDE SEQUENCE [LARGE SCALE GENOMIC DNA]</scope>
    <source>
        <strain evidence="2 5">NBRC 101058</strain>
    </source>
</reference>
<gene>
    <name evidence="2" type="primary">ccoQ</name>
    <name evidence="2" type="ORF">AFI02nite_10110</name>
    <name evidence="3" type="ORF">GNP77_02830</name>
    <name evidence="4" type="ORF">GNP88_12105</name>
</gene>
<reference evidence="6 7" key="2">
    <citation type="submission" date="2019-11" db="EMBL/GenBank/DDBJ databases">
        <title>Using colonization assays and comparative genomics to discover symbiosis behaviors and factors in Vibrio fischeri.</title>
        <authorList>
            <person name="Bongrand C."/>
            <person name="Moriano-Gutierrez S."/>
            <person name="Arevalo P."/>
            <person name="Mcfall-Ngai M."/>
            <person name="Visick K."/>
            <person name="Polz M.F."/>
            <person name="Ruby E.G."/>
        </authorList>
    </citation>
    <scope>NUCLEOTIDE SEQUENCE [LARGE SCALE GENOMIC DNA]</scope>
    <source>
        <strain evidence="3">Emors.3.2</strain>
        <strain evidence="6">emors.3.2</strain>
        <strain evidence="4">Emors.4.1</strain>
        <strain evidence="7">emors.4.1</strain>
    </source>
</reference>
<evidence type="ECO:0000313" key="7">
    <source>
        <dbReference type="Proteomes" id="UP000448038"/>
    </source>
</evidence>
<dbReference type="CDD" id="cd01324">
    <property type="entry name" value="cbb3_Oxidase_CcoQ"/>
    <property type="match status" value="1"/>
</dbReference>
<proteinExistence type="predicted"/>
<dbReference type="EMBL" id="BJTZ01000004">
    <property type="protein sequence ID" value="GEK12975.1"/>
    <property type="molecule type" value="Genomic_DNA"/>
</dbReference>
<keyword evidence="1" id="KW-1133">Transmembrane helix</keyword>
<dbReference type="RefSeq" id="WP_005419228.1">
    <property type="nucleotide sequence ID" value="NZ_BJTZ01000004.1"/>
</dbReference>
<comment type="caution">
    <text evidence="2">The sequence shown here is derived from an EMBL/GenBank/DDBJ whole genome shotgun (WGS) entry which is preliminary data.</text>
</comment>
<name>A0A1B9PBS4_ALIFS</name>
<keyword evidence="1" id="KW-0812">Transmembrane</keyword>
<evidence type="ECO:0000313" key="6">
    <source>
        <dbReference type="Proteomes" id="UP000435323"/>
    </source>
</evidence>
<dbReference type="Pfam" id="PF05545">
    <property type="entry name" value="FixQ"/>
    <property type="match status" value="1"/>
</dbReference>
<accession>A0A1B9PBS4</accession>
<dbReference type="Proteomes" id="UP000321787">
    <property type="component" value="Unassembled WGS sequence"/>
</dbReference>
<evidence type="ECO:0000313" key="3">
    <source>
        <dbReference type="EMBL" id="MUK44307.1"/>
    </source>
</evidence>
<evidence type="ECO:0000313" key="2">
    <source>
        <dbReference type="EMBL" id="GEK12975.1"/>
    </source>
</evidence>
<evidence type="ECO:0000256" key="1">
    <source>
        <dbReference type="SAM" id="Phobius"/>
    </source>
</evidence>
<dbReference type="Proteomes" id="UP000448038">
    <property type="component" value="Unassembled WGS sequence"/>
</dbReference>
<dbReference type="Proteomes" id="UP000435323">
    <property type="component" value="Unassembled WGS sequence"/>
</dbReference>
<feature type="transmembrane region" description="Helical" evidence="1">
    <location>
        <begin position="6"/>
        <end position="26"/>
    </location>
</feature>
<keyword evidence="1" id="KW-0472">Membrane</keyword>
<sequence length="61" mass="6854">MDAGTIHAIWTVILFLSMVGIIFWAYSKKQKARFEEAANLVFADEEENTTSSNKTTGVDKQ</sequence>
<organism evidence="2 5">
    <name type="scientific">Aliivibrio fischeri</name>
    <name type="common">Vibrio fischeri</name>
    <dbReference type="NCBI Taxonomy" id="668"/>
    <lineage>
        <taxon>Bacteria</taxon>
        <taxon>Pseudomonadati</taxon>
        <taxon>Pseudomonadota</taxon>
        <taxon>Gammaproteobacteria</taxon>
        <taxon>Vibrionales</taxon>
        <taxon>Vibrionaceae</taxon>
        <taxon>Aliivibrio</taxon>
    </lineage>
</organism>
<dbReference type="InterPro" id="IPR008621">
    <property type="entry name" value="Cbb3-typ_cyt_oxidase_comp"/>
</dbReference>
<dbReference type="EMBL" id="WOBN01000019">
    <property type="protein sequence ID" value="MUK49911.1"/>
    <property type="molecule type" value="Genomic_DNA"/>
</dbReference>
<evidence type="ECO:0000313" key="4">
    <source>
        <dbReference type="EMBL" id="MUK49911.1"/>
    </source>
</evidence>